<reference evidence="7" key="1">
    <citation type="submission" date="2013-03" db="EMBL/GenBank/DDBJ databases">
        <title>The Genome Sequence of Anopheles christyi ACHKN1017.</title>
        <authorList>
            <consortium name="The Broad Institute Genomics Platform"/>
            <person name="Neafsey D.E."/>
            <person name="Besansky N."/>
            <person name="Walker B."/>
            <person name="Young S.K."/>
            <person name="Zeng Q."/>
            <person name="Gargeya S."/>
            <person name="Fitzgerald M."/>
            <person name="Haas B."/>
            <person name="Abouelleil A."/>
            <person name="Allen A.W."/>
            <person name="Alvarado L."/>
            <person name="Arachchi H.M."/>
            <person name="Berlin A.M."/>
            <person name="Chapman S.B."/>
            <person name="Gainer-Dewar J."/>
            <person name="Goldberg J."/>
            <person name="Griggs A."/>
            <person name="Gujja S."/>
            <person name="Hansen M."/>
            <person name="Howarth C."/>
            <person name="Imamovic A."/>
            <person name="Ireland A."/>
            <person name="Larimer J."/>
            <person name="McCowan C."/>
            <person name="Murphy C."/>
            <person name="Pearson M."/>
            <person name="Poon T.W."/>
            <person name="Priest M."/>
            <person name="Roberts A."/>
            <person name="Saif S."/>
            <person name="Shea T."/>
            <person name="Sisk P."/>
            <person name="Sykes S."/>
            <person name="Wortman J."/>
            <person name="Nusbaum C."/>
            <person name="Birren B."/>
        </authorList>
    </citation>
    <scope>NUCLEOTIDE SEQUENCE [LARGE SCALE GENOMIC DNA]</scope>
    <source>
        <strain evidence="7">ACHKN1017</strain>
    </source>
</reference>
<keyword evidence="1" id="KW-0677">Repeat</keyword>
<dbReference type="PANTHER" id="PTHR24012">
    <property type="entry name" value="RNA BINDING PROTEIN"/>
    <property type="match status" value="1"/>
</dbReference>
<accession>A0A182JVU8</accession>
<name>A0A182JVU8_9DIPT</name>
<feature type="domain" description="RRM" evidence="5">
    <location>
        <begin position="92"/>
        <end position="162"/>
    </location>
</feature>
<dbReference type="Proteomes" id="UP000075881">
    <property type="component" value="Unassembled WGS sequence"/>
</dbReference>
<organism evidence="6 7">
    <name type="scientific">Anopheles christyi</name>
    <dbReference type="NCBI Taxonomy" id="43041"/>
    <lineage>
        <taxon>Eukaryota</taxon>
        <taxon>Metazoa</taxon>
        <taxon>Ecdysozoa</taxon>
        <taxon>Arthropoda</taxon>
        <taxon>Hexapoda</taxon>
        <taxon>Insecta</taxon>
        <taxon>Pterygota</taxon>
        <taxon>Neoptera</taxon>
        <taxon>Endopterygota</taxon>
        <taxon>Diptera</taxon>
        <taxon>Nematocera</taxon>
        <taxon>Culicoidea</taxon>
        <taxon>Culicidae</taxon>
        <taxon>Anophelinae</taxon>
        <taxon>Anopheles</taxon>
    </lineage>
</organism>
<dbReference type="CDD" id="cd00590">
    <property type="entry name" value="RRM_SF"/>
    <property type="match status" value="3"/>
</dbReference>
<dbReference type="AlphaFoldDB" id="A0A182JVU8"/>
<evidence type="ECO:0000256" key="4">
    <source>
        <dbReference type="SAM" id="MobiDB-lite"/>
    </source>
</evidence>
<dbReference type="SUPFAM" id="SSF54928">
    <property type="entry name" value="RNA-binding domain, RBD"/>
    <property type="match status" value="4"/>
</dbReference>
<dbReference type="Gene3D" id="3.30.70.330">
    <property type="match status" value="5"/>
</dbReference>
<sequence>MGETKQHEYYFGNLPKTATEDDLRTFLKDYGEITGFEYRLAKCSYCPTKIAYVKFTEALAREKELYLKKQLFKEKRLFVASTKAEPFFTPLLSVVVRYLNEHIIEEDLYTHFEAVGDVECVQKPSQNYAYISFKDNASIKAAMEMKQTLKGIQPYIVEVRRKISMFLEHKKPVAYASLRDKCDRLDLVYDPAAEHETTLLVTNIPRNTEEDEVVEFLGRFGKIIDWEMQKSASCVMSNIGYVTYQQPKMARTAFLHGSLNFQGFAMEVYNRLLGYTSKNSAQTVIILRTNLTNDEIFETCSEHGRVEYIQRIDAVNYNTIVRLETKRAARDVSLLKRIAGESVTIRAYSAKRYITPTFAHRSTDTRDPPKRLRKESMLLHINEIEERKNMSLLPTALDTKYFNPNPQYYRNEVQVWNSGPKQGLIDFREYFKKYGTVINLRELKEHSSSPIGVVYLSFETKLEAKRVCKLNNSFMCSRRLVILMADRCIVHDPKLCVKVCDLTEEITDEDVYDRFSMIGDVKYVFRPMVEAAIVCMAKEKWQSRAKKVMCVGRFYVTISSLLSANNQQQGMTYDGSGVMQNSAATNPSMSPGGASGASWYGAVPNVPMGPTPMRPMGRMGPMGPMGGPIGFIGPMGPMGPMGPGPGSWIPSLMTGSMNRPAGPMSGGPMQLGGQEISPRMRGLMQTVEAQMMKCKNFKSLSMANQFNLVYDIVNQCITFPYFLSMNGDDKIRYLINGSNGFHQLSIFTLFTYPEQLQMLSIIEDYYRSTSDPGSLPPPAKESTRNETALTLPNTLVVLTQDKQEATVAEPAPMSIEQPTLDDNDIEDDDDIPPAPSPPPAPSFRSRSPTPSDDDVWICTPGSINGSAQKRLLDRFSAASALKKRAKTGGDPSASEKTVWPARPFVQVSNLPKKATKQYVGKLFSHYGKVEFVSEAKSLTPDSKTMILKFETMYQAYMALEQHLKTVLGRVIRVTFHQTRYKPSTDRVIGVTCNGPYSEVEIFDTFKSCGKITYMKTIGKPGNEVCVLDFEQKVSATAALKITYLHNGNRCKAVLFNAQQH</sequence>
<dbReference type="EnsemblMetazoa" id="ACHR002630-RA">
    <property type="protein sequence ID" value="ACHR002630-PA"/>
    <property type="gene ID" value="ACHR002630"/>
</dbReference>
<dbReference type="InterPro" id="IPR035979">
    <property type="entry name" value="RBD_domain_sf"/>
</dbReference>
<evidence type="ECO:0000256" key="3">
    <source>
        <dbReference type="PROSITE-ProRule" id="PRU00176"/>
    </source>
</evidence>
<proteinExistence type="predicted"/>
<feature type="domain" description="RRM" evidence="5">
    <location>
        <begin position="426"/>
        <end position="487"/>
    </location>
</feature>
<feature type="region of interest" description="Disordered" evidence="4">
    <location>
        <begin position="805"/>
        <end position="853"/>
    </location>
</feature>
<evidence type="ECO:0000256" key="1">
    <source>
        <dbReference type="ARBA" id="ARBA00022737"/>
    </source>
</evidence>
<dbReference type="VEuPathDB" id="VectorBase:ACHR002630"/>
<evidence type="ECO:0000256" key="2">
    <source>
        <dbReference type="ARBA" id="ARBA00022884"/>
    </source>
</evidence>
<dbReference type="GO" id="GO:0003723">
    <property type="term" value="F:RNA binding"/>
    <property type="evidence" value="ECO:0007669"/>
    <property type="project" value="UniProtKB-UniRule"/>
</dbReference>
<feature type="domain" description="RRM" evidence="5">
    <location>
        <begin position="197"/>
        <end position="280"/>
    </location>
</feature>
<dbReference type="InterPro" id="IPR012677">
    <property type="entry name" value="Nucleotide-bd_a/b_plait_sf"/>
</dbReference>
<feature type="compositionally biased region" description="Acidic residues" evidence="4">
    <location>
        <begin position="819"/>
        <end position="831"/>
    </location>
</feature>
<dbReference type="PROSITE" id="PS50102">
    <property type="entry name" value="RRM"/>
    <property type="match status" value="5"/>
</dbReference>
<dbReference type="SMART" id="SM00360">
    <property type="entry name" value="RRM"/>
    <property type="match status" value="6"/>
</dbReference>
<dbReference type="InterPro" id="IPR000504">
    <property type="entry name" value="RRM_dom"/>
</dbReference>
<dbReference type="STRING" id="43041.A0A182JVU8"/>
<feature type="compositionally biased region" description="Pro residues" evidence="4">
    <location>
        <begin position="832"/>
        <end position="841"/>
    </location>
</feature>
<evidence type="ECO:0000313" key="6">
    <source>
        <dbReference type="EnsemblMetazoa" id="ACHR002630-PA"/>
    </source>
</evidence>
<feature type="domain" description="RRM" evidence="5">
    <location>
        <begin position="903"/>
        <end position="978"/>
    </location>
</feature>
<reference evidence="6" key="2">
    <citation type="submission" date="2020-05" db="UniProtKB">
        <authorList>
            <consortium name="EnsemblMetazoa"/>
        </authorList>
    </citation>
    <scope>IDENTIFICATION</scope>
    <source>
        <strain evidence="6">ACHKN1017</strain>
    </source>
</reference>
<evidence type="ECO:0000259" key="5">
    <source>
        <dbReference type="PROSITE" id="PS50102"/>
    </source>
</evidence>
<evidence type="ECO:0000313" key="7">
    <source>
        <dbReference type="Proteomes" id="UP000075881"/>
    </source>
</evidence>
<protein>
    <recommendedName>
        <fullName evidence="5">RRM domain-containing protein</fullName>
    </recommendedName>
</protein>
<keyword evidence="2 3" id="KW-0694">RNA-binding</keyword>
<dbReference type="Pfam" id="PF00076">
    <property type="entry name" value="RRM_1"/>
    <property type="match status" value="1"/>
</dbReference>
<keyword evidence="7" id="KW-1185">Reference proteome</keyword>
<feature type="domain" description="RRM" evidence="5">
    <location>
        <begin position="7"/>
        <end position="84"/>
    </location>
</feature>